<dbReference type="InterPro" id="IPR035979">
    <property type="entry name" value="RBD_domain_sf"/>
</dbReference>
<feature type="domain" description="RRM" evidence="4">
    <location>
        <begin position="133"/>
        <end position="210"/>
    </location>
</feature>
<evidence type="ECO:0000313" key="5">
    <source>
        <dbReference type="EMBL" id="CAG1832770.1"/>
    </source>
</evidence>
<evidence type="ECO:0000256" key="1">
    <source>
        <dbReference type="ARBA" id="ARBA00006265"/>
    </source>
</evidence>
<dbReference type="Gene3D" id="3.30.70.330">
    <property type="match status" value="1"/>
</dbReference>
<accession>A0A8D7EXX6</accession>
<dbReference type="PROSITE" id="PS50102">
    <property type="entry name" value="RRM"/>
    <property type="match status" value="1"/>
</dbReference>
<name>A0A8D7EXX6_MUSAM</name>
<dbReference type="InterPro" id="IPR000504">
    <property type="entry name" value="RRM_dom"/>
</dbReference>
<reference evidence="5" key="1">
    <citation type="submission" date="2021-03" db="EMBL/GenBank/DDBJ databases">
        <authorList>
            <consortium name="Genoscope - CEA"/>
            <person name="William W."/>
        </authorList>
    </citation>
    <scope>NUCLEOTIDE SEQUENCE</scope>
    <source>
        <strain evidence="5">Doubled-haploid Pahang</strain>
    </source>
</reference>
<feature type="compositionally biased region" description="Basic and acidic residues" evidence="3">
    <location>
        <begin position="50"/>
        <end position="62"/>
    </location>
</feature>
<dbReference type="CDD" id="cd12372">
    <property type="entry name" value="RRM_CFIm68_CFIm59"/>
    <property type="match status" value="1"/>
</dbReference>
<dbReference type="GO" id="GO:0005634">
    <property type="term" value="C:nucleus"/>
    <property type="evidence" value="ECO:0007669"/>
    <property type="project" value="UniProtKB-SubCell"/>
</dbReference>
<evidence type="ECO:0000256" key="3">
    <source>
        <dbReference type="SAM" id="MobiDB-lite"/>
    </source>
</evidence>
<feature type="compositionally biased region" description="Basic and acidic residues" evidence="3">
    <location>
        <begin position="1"/>
        <end position="37"/>
    </location>
</feature>
<feature type="compositionally biased region" description="Pro residues" evidence="3">
    <location>
        <begin position="243"/>
        <end position="258"/>
    </location>
</feature>
<sequence>MHRRESTANGDDQPHGDDFQRSEEAVRPRDGNERRVDPSTPPPSLTSPHDQSRSVEYDEHYGDLNIGEDFNRSEEAVGIRDGNVRRTDPSTVPPTPPQGNELLGSPSRGAGSAGGSEETGGLLDEGGEQPGDTSLLVGELHWWTTDAEIEAELCKYGRVKEIKFDVWDNGKSNGMCIVDFYDPMAAAACRDGMNGHVFNDRPCVVEWAPPPIVPRTLALPAQPRGSGGGDGSMLPCPRVAAAPPRPPPPPPRPAAAPPPPAAAPVNLVFFGTPPLPVNLASMLPGLLVTAPPPSPPLAAPLPPPPSMNQASFGSMLPCSPVVALPPPVNPSFFGSMLQCPPFSAAPLLSPIVNPATTCPPVWAAPLSPTVNPAFFGSMLQWPQVSSAATVNPAAPCHPVSAAARSPPTVNPAATCPPVWAAPLSPTVNPAFFGSMLQWPQVSSAATMNPAAPCPPVSAVARSPPTVNPAAQCPPVWAAPLSPTVNPAFFGSMLQWPQVSSAAPLSPPTVNPAAPCPPVSAAARSPPTVNPAATCPPVWAAPLSPTVNPAFFGSMLQWPQVSSAAPLSHPTANPATPCPPVSAAARSPPTVNPAATCPSVWAAPLSPTVNPAFFGSMLQWPQFRLRLLFPLLL</sequence>
<evidence type="ECO:0000256" key="2">
    <source>
        <dbReference type="PROSITE-ProRule" id="PRU00176"/>
    </source>
</evidence>
<dbReference type="Pfam" id="PF00076">
    <property type="entry name" value="RRM_1"/>
    <property type="match status" value="1"/>
</dbReference>
<dbReference type="SUPFAM" id="SSF54928">
    <property type="entry name" value="RNA-binding domain, RBD"/>
    <property type="match status" value="1"/>
</dbReference>
<dbReference type="InterPro" id="IPR012677">
    <property type="entry name" value="Nucleotide-bd_a/b_plait_sf"/>
</dbReference>
<dbReference type="InterPro" id="IPR034772">
    <property type="entry name" value="CPSF6/7"/>
</dbReference>
<feature type="region of interest" description="Disordered" evidence="3">
    <location>
        <begin position="1"/>
        <end position="134"/>
    </location>
</feature>
<dbReference type="GO" id="GO:0006397">
    <property type="term" value="P:mRNA processing"/>
    <property type="evidence" value="ECO:0007669"/>
    <property type="project" value="UniProtKB-KW"/>
</dbReference>
<dbReference type="SMART" id="SM00360">
    <property type="entry name" value="RRM"/>
    <property type="match status" value="1"/>
</dbReference>
<dbReference type="EMBL" id="HG996472">
    <property type="protein sequence ID" value="CAG1832770.1"/>
    <property type="molecule type" value="Genomic_DNA"/>
</dbReference>
<dbReference type="PANTHER" id="PTHR23204">
    <property type="entry name" value="CLEAVAGE AND POLYADENYLATION SPECIFIC FACTOR"/>
    <property type="match status" value="1"/>
</dbReference>
<organism evidence="5">
    <name type="scientific">Musa acuminata subsp. malaccensis</name>
    <name type="common">Wild banana</name>
    <name type="synonym">Musa malaccensis</name>
    <dbReference type="NCBI Taxonomy" id="214687"/>
    <lineage>
        <taxon>Eukaryota</taxon>
        <taxon>Viridiplantae</taxon>
        <taxon>Streptophyta</taxon>
        <taxon>Embryophyta</taxon>
        <taxon>Tracheophyta</taxon>
        <taxon>Spermatophyta</taxon>
        <taxon>Magnoliopsida</taxon>
        <taxon>Liliopsida</taxon>
        <taxon>Zingiberales</taxon>
        <taxon>Musaceae</taxon>
        <taxon>Musa</taxon>
    </lineage>
</organism>
<feature type="region of interest" description="Disordered" evidence="3">
    <location>
        <begin position="216"/>
        <end position="258"/>
    </location>
</feature>
<evidence type="ECO:0000259" key="4">
    <source>
        <dbReference type="PROSITE" id="PS50102"/>
    </source>
</evidence>
<gene>
    <name evidence="5" type="ORF">GSMUA_86900.1</name>
</gene>
<feature type="compositionally biased region" description="Basic and acidic residues" evidence="3">
    <location>
        <begin position="69"/>
        <end position="88"/>
    </location>
</feature>
<dbReference type="GO" id="GO:0003723">
    <property type="term" value="F:RNA binding"/>
    <property type="evidence" value="ECO:0007669"/>
    <property type="project" value="UniProtKB-UniRule"/>
</dbReference>
<dbReference type="AlphaFoldDB" id="A0A8D7EXX6"/>
<protein>
    <submittedName>
        <fullName evidence="5">(wild Malaysian banana) hypothetical protein</fullName>
    </submittedName>
</protein>
<comment type="similarity">
    <text evidence="1">Belongs to the RRM CPSF6/7 family.</text>
</comment>
<keyword evidence="2" id="KW-0694">RNA-binding</keyword>
<proteinExistence type="inferred from homology"/>